<proteinExistence type="predicted"/>
<name>G8LQC7_9ENTR</name>
<organism evidence="2 3">
    <name type="scientific">Enterobacter ludwigii</name>
    <dbReference type="NCBI Taxonomy" id="299767"/>
    <lineage>
        <taxon>Bacteria</taxon>
        <taxon>Pseudomonadati</taxon>
        <taxon>Pseudomonadota</taxon>
        <taxon>Gammaproteobacteria</taxon>
        <taxon>Enterobacterales</taxon>
        <taxon>Enterobacteriaceae</taxon>
        <taxon>Enterobacter</taxon>
        <taxon>Enterobacter cloacae complex</taxon>
    </lineage>
</organism>
<feature type="compositionally biased region" description="Basic and acidic residues" evidence="1">
    <location>
        <begin position="25"/>
        <end position="34"/>
    </location>
</feature>
<geneLocation type="plasmid" evidence="2 3">
    <name>pEcWSU1_A</name>
</geneLocation>
<dbReference type="AlphaFoldDB" id="G8LQC7"/>
<dbReference type="HOGENOM" id="CLU_3373561_0_0_6"/>
<sequence>MCLTKNKVCFRSDKGNVSHNRPNPKKLDENVCQK</sequence>
<dbReference type="KEGG" id="eec:EcWSU1_A049"/>
<feature type="region of interest" description="Disordered" evidence="1">
    <location>
        <begin position="13"/>
        <end position="34"/>
    </location>
</feature>
<evidence type="ECO:0000313" key="2">
    <source>
        <dbReference type="EMBL" id="AEW76023.1"/>
    </source>
</evidence>
<evidence type="ECO:0000313" key="3">
    <source>
        <dbReference type="Proteomes" id="UP000007838"/>
    </source>
</evidence>
<accession>G8LQC7</accession>
<keyword evidence="2" id="KW-0614">Plasmid</keyword>
<gene>
    <name evidence="2" type="ORF">EcWSU1_A049</name>
</gene>
<evidence type="ECO:0000256" key="1">
    <source>
        <dbReference type="SAM" id="MobiDB-lite"/>
    </source>
</evidence>
<dbReference type="Proteomes" id="UP000007838">
    <property type="component" value="Plasmid pEcWSU1_A"/>
</dbReference>
<protein>
    <submittedName>
        <fullName evidence="2">Uncharacterized protein</fullName>
    </submittedName>
</protein>
<dbReference type="EMBL" id="CP002887">
    <property type="protein sequence ID" value="AEW76023.1"/>
    <property type="molecule type" value="Genomic_DNA"/>
</dbReference>
<reference evidence="2 3" key="1">
    <citation type="journal article" date="2011" name="Stand. Genomic Sci.">
        <title>Complete genome of the onion pathogen Enterobacter cloacae EcWSU1.</title>
        <authorList>
            <person name="Humann J.L."/>
            <person name="Wildung M."/>
            <person name="Cheng C.H."/>
            <person name="Lee T."/>
            <person name="Stewart J.E."/>
            <person name="Drew J.C."/>
            <person name="Triplett E.W."/>
            <person name="Main D."/>
            <person name="Schroeder B.K."/>
        </authorList>
    </citation>
    <scope>NUCLEOTIDE SEQUENCE [LARGE SCALE GENOMIC DNA]</scope>
    <source>
        <strain evidence="2 3">EcWSU1</strain>
        <plasmid evidence="2 3">pEcWSU1_A</plasmid>
    </source>
</reference>